<dbReference type="AlphaFoldDB" id="A0A166UZC4"/>
<keyword evidence="2" id="KW-1185">Reference proteome</keyword>
<organism evidence="1 2">
    <name type="scientific">Colletotrichum incanum</name>
    <name type="common">Soybean anthracnose fungus</name>
    <dbReference type="NCBI Taxonomy" id="1573173"/>
    <lineage>
        <taxon>Eukaryota</taxon>
        <taxon>Fungi</taxon>
        <taxon>Dikarya</taxon>
        <taxon>Ascomycota</taxon>
        <taxon>Pezizomycotina</taxon>
        <taxon>Sordariomycetes</taxon>
        <taxon>Hypocreomycetidae</taxon>
        <taxon>Glomerellales</taxon>
        <taxon>Glomerellaceae</taxon>
        <taxon>Colletotrichum</taxon>
        <taxon>Colletotrichum spaethianum species complex</taxon>
    </lineage>
</organism>
<comment type="caution">
    <text evidence="1">The sequence shown here is derived from an EMBL/GenBank/DDBJ whole genome shotgun (WGS) entry which is preliminary data.</text>
</comment>
<sequence>MNTADRVQSWVIVGQSPNELRRKAHCIMRSRLKRGDGLLLARRFPLTVDAIPGENGFVPNGIVLKSLTIDIIINIPDQQTFNPSRTQAGSWDSTGVPMQPGNFEPLQDTGSYPTELPGDACSTAYDLGATGFAYDQGVPVSTYPTTVDPESYGYVELSQSVLVLLF</sequence>
<protein>
    <submittedName>
        <fullName evidence="1">Uncharacterized protein</fullName>
    </submittedName>
</protein>
<name>A0A166UZC4_COLIC</name>
<evidence type="ECO:0000313" key="1">
    <source>
        <dbReference type="EMBL" id="KZL73990.1"/>
    </source>
</evidence>
<gene>
    <name evidence="1" type="ORF">CI238_13258</name>
</gene>
<accession>A0A166UZC4</accession>
<dbReference type="Proteomes" id="UP000076584">
    <property type="component" value="Unassembled WGS sequence"/>
</dbReference>
<evidence type="ECO:0000313" key="2">
    <source>
        <dbReference type="Proteomes" id="UP000076584"/>
    </source>
</evidence>
<proteinExistence type="predicted"/>
<reference evidence="1 2" key="1">
    <citation type="submission" date="2015-06" db="EMBL/GenBank/DDBJ databases">
        <title>Survival trade-offs in plant roots during colonization by closely related pathogenic and mutualistic fungi.</title>
        <authorList>
            <person name="Hacquard S."/>
            <person name="Kracher B."/>
            <person name="Hiruma K."/>
            <person name="Weinman A."/>
            <person name="Muench P."/>
            <person name="Garrido Oter R."/>
            <person name="Ver Loren van Themaat E."/>
            <person name="Dallerey J.-F."/>
            <person name="Damm U."/>
            <person name="Henrissat B."/>
            <person name="Lespinet O."/>
            <person name="Thon M."/>
            <person name="Kemen E."/>
            <person name="McHardy A.C."/>
            <person name="Schulze-Lefert P."/>
            <person name="O'Connell R.J."/>
        </authorList>
    </citation>
    <scope>NUCLEOTIDE SEQUENCE [LARGE SCALE GENOMIC DNA]</scope>
    <source>
        <strain evidence="1 2">MAFF 238704</strain>
    </source>
</reference>
<dbReference type="EMBL" id="LFIW01002334">
    <property type="protein sequence ID" value="KZL73990.1"/>
    <property type="molecule type" value="Genomic_DNA"/>
</dbReference>